<dbReference type="Pfam" id="PF05235">
    <property type="entry name" value="CHAD"/>
    <property type="match status" value="1"/>
</dbReference>
<dbReference type="InterPro" id="IPR007899">
    <property type="entry name" value="CHAD_dom"/>
</dbReference>
<dbReference type="OrthoDB" id="9777271at2"/>
<dbReference type="PROSITE" id="PS51707">
    <property type="entry name" value="CYTH"/>
    <property type="match status" value="1"/>
</dbReference>
<dbReference type="InterPro" id="IPR038186">
    <property type="entry name" value="CHAD_dom_sf"/>
</dbReference>
<dbReference type="AlphaFoldDB" id="A0A542ZBS0"/>
<dbReference type="Gene3D" id="2.40.320.10">
    <property type="entry name" value="Hypothetical Protein Pfu-838710-001"/>
    <property type="match status" value="1"/>
</dbReference>
<gene>
    <name evidence="3" type="ORF">FB460_1559</name>
</gene>
<accession>A0A542ZBS0</accession>
<dbReference type="RefSeq" id="WP_142093566.1">
    <property type="nucleotide sequence ID" value="NZ_BAAAMD010000003.1"/>
</dbReference>
<evidence type="ECO:0000259" key="1">
    <source>
        <dbReference type="PROSITE" id="PS51707"/>
    </source>
</evidence>
<sequence>MSEQGERALEVERKYALPEGVEMPDLRELGSISEPRTDTLVADYHDTAELTLSAARTTLRHRSGGADAGWHLKTRAKGDARHEVRLPGTRRHVPAELRAEVAEVLQTRALLPVVRLITTRTTTELLDDAGVARAEIVFDEVDGRVLRPGVNRHVQWVEAEVELVGDEPEETFADVEKVLFGAGLQRSPWASKLAHVLDGVEPATRPDMDAPAIRAVAWVMGTHVGRLQSLETGVWEDAPDAVHQARVAARRMRSILQIFGSVFERDRQRALRQELRWAGAMLGGARDAEVLIEEFSNLLDGLDSDQIVGPVHDRIMDGLRARHGDAHTEVRGELTGERWDGLLAELAEFVADPPSGKRSGRADDVLVALAQKSVNRVQERFETAKADPEEDENWHDVRKAAKAARYAYELLAELGHESAEDERRKWKAVASTLGEMQDARLLADELEVFEQQARDAGEPLETYRTLAGRLATMHDEALSTGRRLVTELI</sequence>
<dbReference type="CDD" id="cd07374">
    <property type="entry name" value="CYTH-like_Pase"/>
    <property type="match status" value="1"/>
</dbReference>
<name>A0A542ZBS0_9ACTN</name>
<evidence type="ECO:0000259" key="2">
    <source>
        <dbReference type="PROSITE" id="PS51708"/>
    </source>
</evidence>
<reference evidence="3 4" key="1">
    <citation type="submission" date="2019-06" db="EMBL/GenBank/DDBJ databases">
        <title>Sequencing the genomes of 1000 actinobacteria strains.</title>
        <authorList>
            <person name="Klenk H.-P."/>
        </authorList>
    </citation>
    <scope>NUCLEOTIDE SEQUENCE [LARGE SCALE GENOMIC DNA]</scope>
    <source>
        <strain evidence="3 4">DSM 8251</strain>
    </source>
</reference>
<feature type="domain" description="CYTH" evidence="1">
    <location>
        <begin position="8"/>
        <end position="200"/>
    </location>
</feature>
<proteinExistence type="predicted"/>
<organism evidence="3 4">
    <name type="scientific">Propioniferax innocua</name>
    <dbReference type="NCBI Taxonomy" id="1753"/>
    <lineage>
        <taxon>Bacteria</taxon>
        <taxon>Bacillati</taxon>
        <taxon>Actinomycetota</taxon>
        <taxon>Actinomycetes</taxon>
        <taxon>Propionibacteriales</taxon>
        <taxon>Propionibacteriaceae</taxon>
        <taxon>Propioniferax</taxon>
    </lineage>
</organism>
<dbReference type="PROSITE" id="PS51708">
    <property type="entry name" value="CHAD"/>
    <property type="match status" value="1"/>
</dbReference>
<feature type="domain" description="CHAD" evidence="2">
    <location>
        <begin position="209"/>
        <end position="489"/>
    </location>
</feature>
<dbReference type="InterPro" id="IPR033469">
    <property type="entry name" value="CYTH-like_dom_sf"/>
</dbReference>
<dbReference type="Gene3D" id="1.40.20.10">
    <property type="entry name" value="CHAD domain"/>
    <property type="match status" value="1"/>
</dbReference>
<dbReference type="InterPro" id="IPR023577">
    <property type="entry name" value="CYTH_domain"/>
</dbReference>
<dbReference type="SUPFAM" id="SSF55154">
    <property type="entry name" value="CYTH-like phosphatases"/>
    <property type="match status" value="1"/>
</dbReference>
<comment type="caution">
    <text evidence="3">The sequence shown here is derived from an EMBL/GenBank/DDBJ whole genome shotgun (WGS) entry which is preliminary data.</text>
</comment>
<evidence type="ECO:0000313" key="3">
    <source>
        <dbReference type="EMBL" id="TQL57719.1"/>
    </source>
</evidence>
<dbReference type="SMART" id="SM00880">
    <property type="entry name" value="CHAD"/>
    <property type="match status" value="1"/>
</dbReference>
<dbReference type="PANTHER" id="PTHR39339:SF1">
    <property type="entry name" value="CHAD DOMAIN-CONTAINING PROTEIN"/>
    <property type="match status" value="1"/>
</dbReference>
<dbReference type="Proteomes" id="UP000316196">
    <property type="component" value="Unassembled WGS sequence"/>
</dbReference>
<dbReference type="PANTHER" id="PTHR39339">
    <property type="entry name" value="SLR1444 PROTEIN"/>
    <property type="match status" value="1"/>
</dbReference>
<keyword evidence="4" id="KW-1185">Reference proteome</keyword>
<dbReference type="Pfam" id="PF01928">
    <property type="entry name" value="CYTH"/>
    <property type="match status" value="1"/>
</dbReference>
<dbReference type="SMART" id="SM01118">
    <property type="entry name" value="CYTH"/>
    <property type="match status" value="1"/>
</dbReference>
<dbReference type="EMBL" id="VFOR01000002">
    <property type="protein sequence ID" value="TQL57719.1"/>
    <property type="molecule type" value="Genomic_DNA"/>
</dbReference>
<protein>
    <submittedName>
        <fullName evidence="3">CHAD domain-containing protein</fullName>
    </submittedName>
</protein>
<evidence type="ECO:0000313" key="4">
    <source>
        <dbReference type="Proteomes" id="UP000316196"/>
    </source>
</evidence>